<dbReference type="SUPFAM" id="SSF47923">
    <property type="entry name" value="Ypt/Rab-GAP domain of gyp1p"/>
    <property type="match status" value="1"/>
</dbReference>
<comment type="caution">
    <text evidence="2">The sequence shown here is derived from an EMBL/GenBank/DDBJ whole genome shotgun (WGS) entry which is preliminary data.</text>
</comment>
<sequence length="198" mass="22590">MEISYLDRCGSMEKIPDETESVSPSTIFSESPCHCLSPPEPSGQGTIFYFDMEDHDHCKQQCQCSKSVDSGYLSRPSSPVKPEFTTHHPLSTTERPPRLSQLFPPPKEFGFGNPFLLFAASAMILQQRDIIMENKMDFNDIVLLFNSYKCQHNVHTVLKEAKQLYEAYISDDLEVDDDDYVHIELPCQEKQCTDNIKA</sequence>
<dbReference type="Proteomes" id="UP000593567">
    <property type="component" value="Unassembled WGS sequence"/>
</dbReference>
<proteinExistence type="predicted"/>
<reference evidence="2" key="1">
    <citation type="submission" date="2020-06" db="EMBL/GenBank/DDBJ databases">
        <title>Draft genome of Bugula neritina, a colonial animal packing powerful symbionts and potential medicines.</title>
        <authorList>
            <person name="Rayko M."/>
        </authorList>
    </citation>
    <scope>NUCLEOTIDE SEQUENCE [LARGE SCALE GENOMIC DNA]</scope>
    <source>
        <strain evidence="2">Kwan_BN1</strain>
    </source>
</reference>
<dbReference type="InterPro" id="IPR035969">
    <property type="entry name" value="Rab-GAP_TBC_sf"/>
</dbReference>
<protein>
    <submittedName>
        <fullName evidence="2">TBC1D25</fullName>
    </submittedName>
</protein>
<evidence type="ECO:0000313" key="3">
    <source>
        <dbReference type="Proteomes" id="UP000593567"/>
    </source>
</evidence>
<dbReference type="OrthoDB" id="10264062at2759"/>
<dbReference type="EMBL" id="VXIV02001809">
    <property type="protein sequence ID" value="KAF6029562.1"/>
    <property type="molecule type" value="Genomic_DNA"/>
</dbReference>
<organism evidence="2 3">
    <name type="scientific">Bugula neritina</name>
    <name type="common">Brown bryozoan</name>
    <name type="synonym">Sertularia neritina</name>
    <dbReference type="NCBI Taxonomy" id="10212"/>
    <lineage>
        <taxon>Eukaryota</taxon>
        <taxon>Metazoa</taxon>
        <taxon>Spiralia</taxon>
        <taxon>Lophotrochozoa</taxon>
        <taxon>Bryozoa</taxon>
        <taxon>Gymnolaemata</taxon>
        <taxon>Cheilostomatida</taxon>
        <taxon>Flustrina</taxon>
        <taxon>Buguloidea</taxon>
        <taxon>Bugulidae</taxon>
        <taxon>Bugula</taxon>
    </lineage>
</organism>
<keyword evidence="3" id="KW-1185">Reference proteome</keyword>
<dbReference type="Gene3D" id="1.10.472.80">
    <property type="entry name" value="Ypt/Rab-GAP domain of gyp1p, domain 3"/>
    <property type="match status" value="1"/>
</dbReference>
<evidence type="ECO:0000256" key="1">
    <source>
        <dbReference type="SAM" id="MobiDB-lite"/>
    </source>
</evidence>
<feature type="region of interest" description="Disordered" evidence="1">
    <location>
        <begin position="72"/>
        <end position="98"/>
    </location>
</feature>
<accession>A0A7J7JT61</accession>
<gene>
    <name evidence="2" type="ORF">EB796_012131</name>
</gene>
<evidence type="ECO:0000313" key="2">
    <source>
        <dbReference type="EMBL" id="KAF6029562.1"/>
    </source>
</evidence>
<name>A0A7J7JT61_BUGNE</name>
<dbReference type="AlphaFoldDB" id="A0A7J7JT61"/>